<dbReference type="PROSITE" id="PS50250">
    <property type="entry name" value="PCI"/>
    <property type="match status" value="1"/>
</dbReference>
<evidence type="ECO:0000256" key="5">
    <source>
        <dbReference type="ARBA" id="ARBA00023242"/>
    </source>
</evidence>
<name>A0A5J4UI39_9EUKA</name>
<evidence type="ECO:0000313" key="7">
    <source>
        <dbReference type="EMBL" id="KAA6370229.1"/>
    </source>
</evidence>
<protein>
    <submittedName>
        <fullName evidence="7">Putative COP9 signalosome complex subunit</fullName>
    </submittedName>
</protein>
<accession>A0A5J4UI39</accession>
<dbReference type="GO" id="GO:0005737">
    <property type="term" value="C:cytoplasm"/>
    <property type="evidence" value="ECO:0007669"/>
    <property type="project" value="UniProtKB-SubCell"/>
</dbReference>
<sequence>MLFQRRIFANAALFDWRSYVNQYRGLSRVKRLRAIALCNQIPDRIEAKRLLHTEIKNGLEVDPYNDFFNFVDVGSDREFNKDDSISQKIAQRAQNRLQKINEDLTSYKLNLARDSLRVTQNDLGEVYLAMEMFGEASNNFTKAQGYNNTDAHENESLINLLRTALFERNHDIIINLTDQAQRGNFDLNYPEAQQYYSIIKVALAIDAFRRSDFLDAARYLIRCYESIGDKFNEFFVPSDIARLGAICVLATFERDQIRDNVIKSTSFQSLLQTVPEMKEAIDAFYNRDFLKCLYNIESQMIHLVFDPIVGKSLERLDRLIFERCSITYIQPYAQIDLNKMSKDLGRPNEELQNILVEII</sequence>
<dbReference type="InterPro" id="IPR019585">
    <property type="entry name" value="Rpn7/CSN1"/>
</dbReference>
<dbReference type="PANTHER" id="PTHR14145">
    <property type="entry name" value="26S PROTESOME SUBUNIT 6"/>
    <property type="match status" value="1"/>
</dbReference>
<proteinExistence type="predicted"/>
<keyword evidence="3" id="KW-0963">Cytoplasm</keyword>
<evidence type="ECO:0000256" key="2">
    <source>
        <dbReference type="ARBA" id="ARBA00004496"/>
    </source>
</evidence>
<evidence type="ECO:0000313" key="8">
    <source>
        <dbReference type="Proteomes" id="UP000324800"/>
    </source>
</evidence>
<comment type="caution">
    <text evidence="7">The sequence shown here is derived from an EMBL/GenBank/DDBJ whole genome shotgun (WGS) entry which is preliminary data.</text>
</comment>
<dbReference type="EMBL" id="SNRW01015595">
    <property type="protein sequence ID" value="KAA6370229.1"/>
    <property type="molecule type" value="Genomic_DNA"/>
</dbReference>
<dbReference type="InterPro" id="IPR000717">
    <property type="entry name" value="PCI_dom"/>
</dbReference>
<dbReference type="OrthoDB" id="422427at2759"/>
<evidence type="ECO:0000256" key="1">
    <source>
        <dbReference type="ARBA" id="ARBA00004123"/>
    </source>
</evidence>
<comment type="subcellular location">
    <subcellularLocation>
        <location evidence="2">Cytoplasm</location>
    </subcellularLocation>
    <subcellularLocation>
        <location evidence="1">Nucleus</location>
    </subcellularLocation>
</comment>
<dbReference type="Proteomes" id="UP000324800">
    <property type="component" value="Unassembled WGS sequence"/>
</dbReference>
<dbReference type="GO" id="GO:0008180">
    <property type="term" value="C:COP9 signalosome"/>
    <property type="evidence" value="ECO:0007669"/>
    <property type="project" value="UniProtKB-KW"/>
</dbReference>
<dbReference type="Gene3D" id="1.25.40.570">
    <property type="match status" value="1"/>
</dbReference>
<feature type="domain" description="PCI" evidence="6">
    <location>
        <begin position="212"/>
        <end position="359"/>
    </location>
</feature>
<dbReference type="AlphaFoldDB" id="A0A5J4UI39"/>
<organism evidence="7 8">
    <name type="scientific">Streblomastix strix</name>
    <dbReference type="NCBI Taxonomy" id="222440"/>
    <lineage>
        <taxon>Eukaryota</taxon>
        <taxon>Metamonada</taxon>
        <taxon>Preaxostyla</taxon>
        <taxon>Oxymonadida</taxon>
        <taxon>Streblomastigidae</taxon>
        <taxon>Streblomastix</taxon>
    </lineage>
</organism>
<feature type="non-terminal residue" evidence="7">
    <location>
        <position position="359"/>
    </location>
</feature>
<reference evidence="7 8" key="1">
    <citation type="submission" date="2019-03" db="EMBL/GenBank/DDBJ databases">
        <title>Single cell metagenomics reveals metabolic interactions within the superorganism composed of flagellate Streblomastix strix and complex community of Bacteroidetes bacteria on its surface.</title>
        <authorList>
            <person name="Treitli S.C."/>
            <person name="Kolisko M."/>
            <person name="Husnik F."/>
            <person name="Keeling P."/>
            <person name="Hampl V."/>
        </authorList>
    </citation>
    <scope>NUCLEOTIDE SEQUENCE [LARGE SCALE GENOMIC DNA]</scope>
    <source>
        <strain evidence="7">ST1C</strain>
    </source>
</reference>
<dbReference type="Pfam" id="PF01399">
    <property type="entry name" value="PCI"/>
    <property type="match status" value="1"/>
</dbReference>
<evidence type="ECO:0000259" key="6">
    <source>
        <dbReference type="PROSITE" id="PS50250"/>
    </source>
</evidence>
<dbReference type="PANTHER" id="PTHR14145:SF2">
    <property type="entry name" value="COP9 SIGNALOSOME COMPLEX SUBUNIT 1"/>
    <property type="match status" value="1"/>
</dbReference>
<gene>
    <name evidence="7" type="ORF">EZS28_034244</name>
</gene>
<keyword evidence="4" id="KW-0736">Signalosome</keyword>
<evidence type="ECO:0000256" key="3">
    <source>
        <dbReference type="ARBA" id="ARBA00022490"/>
    </source>
</evidence>
<dbReference type="InterPro" id="IPR045135">
    <property type="entry name" value="Rpn7_N"/>
</dbReference>
<keyword evidence="5" id="KW-0539">Nucleus</keyword>
<dbReference type="Pfam" id="PF10602">
    <property type="entry name" value="RPN7"/>
    <property type="match status" value="1"/>
</dbReference>
<evidence type="ECO:0000256" key="4">
    <source>
        <dbReference type="ARBA" id="ARBA00022790"/>
    </source>
</evidence>